<dbReference type="AlphaFoldDB" id="A0AAI9ENS1"/>
<accession>A0AAI9ENS1</accession>
<sequence length="74" mass="8977">MPERNNPLDATTRRAGEAMKAHIRINSNEILCWNTLPRNVRYFGYRRDWIDGPVPSFGFWFFHFYIWWREKGNG</sequence>
<protein>
    <submittedName>
        <fullName evidence="1">Uncharacterized protein</fullName>
    </submittedName>
</protein>
<evidence type="ECO:0000313" key="2">
    <source>
        <dbReference type="Proteomes" id="UP000046784"/>
    </source>
</evidence>
<dbReference type="EMBL" id="CGCB01000007">
    <property type="protein sequence ID" value="CFQ96815.1"/>
    <property type="molecule type" value="Genomic_DNA"/>
</dbReference>
<name>A0AAI9ENS1_YERFR</name>
<evidence type="ECO:0000313" key="1">
    <source>
        <dbReference type="EMBL" id="CFQ96815.1"/>
    </source>
</evidence>
<organism evidence="1 2">
    <name type="scientific">Yersinia frederiksenii</name>
    <dbReference type="NCBI Taxonomy" id="29484"/>
    <lineage>
        <taxon>Bacteria</taxon>
        <taxon>Pseudomonadati</taxon>
        <taxon>Pseudomonadota</taxon>
        <taxon>Gammaproteobacteria</taxon>
        <taxon>Enterobacterales</taxon>
        <taxon>Yersiniaceae</taxon>
        <taxon>Yersinia</taxon>
    </lineage>
</organism>
<comment type="caution">
    <text evidence="1">The sequence shown here is derived from an EMBL/GenBank/DDBJ whole genome shotgun (WGS) entry which is preliminary data.</text>
</comment>
<dbReference type="Proteomes" id="UP000046784">
    <property type="component" value="Unassembled WGS sequence"/>
</dbReference>
<proteinExistence type="predicted"/>
<reference evidence="1 2" key="1">
    <citation type="submission" date="2015-03" db="EMBL/GenBank/DDBJ databases">
        <authorList>
            <consortium name="Pathogen Informatics"/>
            <person name="Murphy D."/>
        </authorList>
    </citation>
    <scope>NUCLEOTIDE SEQUENCE [LARGE SCALE GENOMIC DNA]</scope>
    <source>
        <strain evidence="1 2">3400/83</strain>
    </source>
</reference>
<gene>
    <name evidence="1" type="ORF">ERS008524_01591</name>
</gene>